<dbReference type="OMA" id="ASHIIRR"/>
<name>A0A179IHN4_CORDF</name>
<dbReference type="Proteomes" id="UP000243081">
    <property type="component" value="Unassembled WGS sequence"/>
</dbReference>
<feature type="region of interest" description="Disordered" evidence="1">
    <location>
        <begin position="296"/>
        <end position="316"/>
    </location>
</feature>
<dbReference type="OrthoDB" id="4232400at2759"/>
<dbReference type="EMBL" id="LUKN01001421">
    <property type="protein sequence ID" value="OAR01014.1"/>
    <property type="molecule type" value="Genomic_DNA"/>
</dbReference>
<keyword evidence="3" id="KW-1185">Reference proteome</keyword>
<feature type="region of interest" description="Disordered" evidence="1">
    <location>
        <begin position="166"/>
        <end position="191"/>
    </location>
</feature>
<gene>
    <name evidence="2" type="ORF">LLEC1_02167</name>
</gene>
<dbReference type="PANTHER" id="PTHR40628">
    <property type="entry name" value="CHROMO DOMAIN-CONTAINING PROTEIN"/>
    <property type="match status" value="1"/>
</dbReference>
<sequence length="383" mass="43192">MGSRYWHRRARVWPLTYMTKPSVAKDRSWFDADYKPISSVLTSDAPVIGIGTVHLPVKQTPAARHRGHGTLTLRNVLHVPSALCNIIGTPLFHDYKVTLAPIPGSDGTISLSDGTPVGYFAPGRRLTEVRLSGPPIGPRVGPSPFKPDVHYWINAEWSETEREKWLRAGTASTSGDAPQTPAQPTEEEEERWLHRHIDGGRRTLMRRFGLSTHDDEDREVASHIIRRMMADHEAEIIGPPIEYLRGQLLLSEIEWLEDHHGNLEAFMQIEGLDPADQMDVREAICRMDEKMRRLDDSDDLNGSDFDDSDDSSDFDWDNGAPEKLLCNSYFERDELRWVKARYGDAVSFMLLMGLKFNDPGDGEKASDLVRSFMAGEATPSGER</sequence>
<reference evidence="2 3" key="1">
    <citation type="submission" date="2016-03" db="EMBL/GenBank/DDBJ databases">
        <title>Fine-scale spatial genetic structure of a fungal parasite of coffee scale insects.</title>
        <authorList>
            <person name="Jackson D."/>
            <person name="Zemenick K.A."/>
            <person name="Malloure B."/>
            <person name="Quandt C.A."/>
            <person name="James T.Y."/>
        </authorList>
    </citation>
    <scope>NUCLEOTIDE SEQUENCE [LARGE SCALE GENOMIC DNA]</scope>
    <source>
        <strain evidence="2 3">UM487</strain>
    </source>
</reference>
<comment type="caution">
    <text evidence="2">The sequence shown here is derived from an EMBL/GenBank/DDBJ whole genome shotgun (WGS) entry which is preliminary data.</text>
</comment>
<dbReference type="PANTHER" id="PTHR40628:SF1">
    <property type="entry name" value="CHROMO DOMAIN-CONTAINING PROTEIN"/>
    <property type="match status" value="1"/>
</dbReference>
<evidence type="ECO:0000256" key="1">
    <source>
        <dbReference type="SAM" id="MobiDB-lite"/>
    </source>
</evidence>
<dbReference type="AlphaFoldDB" id="A0A179IHN4"/>
<proteinExistence type="predicted"/>
<accession>A0A179IHN4</accession>
<organism evidence="2 3">
    <name type="scientific">Cordyceps confragosa</name>
    <name type="common">Lecanicillium lecanii</name>
    <dbReference type="NCBI Taxonomy" id="2714763"/>
    <lineage>
        <taxon>Eukaryota</taxon>
        <taxon>Fungi</taxon>
        <taxon>Dikarya</taxon>
        <taxon>Ascomycota</taxon>
        <taxon>Pezizomycotina</taxon>
        <taxon>Sordariomycetes</taxon>
        <taxon>Hypocreomycetidae</taxon>
        <taxon>Hypocreales</taxon>
        <taxon>Cordycipitaceae</taxon>
        <taxon>Akanthomyces</taxon>
    </lineage>
</organism>
<evidence type="ECO:0000313" key="2">
    <source>
        <dbReference type="EMBL" id="OAR01014.1"/>
    </source>
</evidence>
<protein>
    <submittedName>
        <fullName evidence="2">Uncharacterized protein</fullName>
    </submittedName>
</protein>
<evidence type="ECO:0000313" key="3">
    <source>
        <dbReference type="Proteomes" id="UP000243081"/>
    </source>
</evidence>